<evidence type="ECO:0000313" key="2">
    <source>
        <dbReference type="Proteomes" id="UP001303473"/>
    </source>
</evidence>
<dbReference type="Proteomes" id="UP001303473">
    <property type="component" value="Unassembled WGS sequence"/>
</dbReference>
<name>A0AAN6RZ59_9PEZI</name>
<accession>A0AAN6RZ59</accession>
<organism evidence="1 2">
    <name type="scientific">Diplogelasinospora grovesii</name>
    <dbReference type="NCBI Taxonomy" id="303347"/>
    <lineage>
        <taxon>Eukaryota</taxon>
        <taxon>Fungi</taxon>
        <taxon>Dikarya</taxon>
        <taxon>Ascomycota</taxon>
        <taxon>Pezizomycotina</taxon>
        <taxon>Sordariomycetes</taxon>
        <taxon>Sordariomycetidae</taxon>
        <taxon>Sordariales</taxon>
        <taxon>Diplogelasinosporaceae</taxon>
        <taxon>Diplogelasinospora</taxon>
    </lineage>
</organism>
<proteinExistence type="predicted"/>
<gene>
    <name evidence="1" type="ORF">QBC46DRAFT_274946</name>
</gene>
<keyword evidence="2" id="KW-1185">Reference proteome</keyword>
<dbReference type="AlphaFoldDB" id="A0AAN6RZ59"/>
<sequence length="72" mass="8307">KELKKLAYSALIKNKGKGGFYSFKLFIEVKGLNLLKVKRLNKVDDNKMLKCRGSKDLYNIKAEKHIYCILSV</sequence>
<comment type="caution">
    <text evidence="1">The sequence shown here is derived from an EMBL/GenBank/DDBJ whole genome shotgun (WGS) entry which is preliminary data.</text>
</comment>
<reference evidence="2" key="1">
    <citation type="journal article" date="2023" name="Mol. Phylogenet. Evol.">
        <title>Genome-scale phylogeny and comparative genomics of the fungal order Sordariales.</title>
        <authorList>
            <person name="Hensen N."/>
            <person name="Bonometti L."/>
            <person name="Westerberg I."/>
            <person name="Brannstrom I.O."/>
            <person name="Guillou S."/>
            <person name="Cros-Aarteil S."/>
            <person name="Calhoun S."/>
            <person name="Haridas S."/>
            <person name="Kuo A."/>
            <person name="Mondo S."/>
            <person name="Pangilinan J."/>
            <person name="Riley R."/>
            <person name="LaButti K."/>
            <person name="Andreopoulos B."/>
            <person name="Lipzen A."/>
            <person name="Chen C."/>
            <person name="Yan M."/>
            <person name="Daum C."/>
            <person name="Ng V."/>
            <person name="Clum A."/>
            <person name="Steindorff A."/>
            <person name="Ohm R.A."/>
            <person name="Martin F."/>
            <person name="Silar P."/>
            <person name="Natvig D.O."/>
            <person name="Lalanne C."/>
            <person name="Gautier V."/>
            <person name="Ament-Velasquez S.L."/>
            <person name="Kruys A."/>
            <person name="Hutchinson M.I."/>
            <person name="Powell A.J."/>
            <person name="Barry K."/>
            <person name="Miller A.N."/>
            <person name="Grigoriev I.V."/>
            <person name="Debuchy R."/>
            <person name="Gladieux P."/>
            <person name="Hiltunen Thoren M."/>
            <person name="Johannesson H."/>
        </authorList>
    </citation>
    <scope>NUCLEOTIDE SEQUENCE [LARGE SCALE GENOMIC DNA]</scope>
    <source>
        <strain evidence="2">CBS 340.73</strain>
    </source>
</reference>
<protein>
    <submittedName>
        <fullName evidence="1">Uncharacterized protein</fullName>
    </submittedName>
</protein>
<evidence type="ECO:0000313" key="1">
    <source>
        <dbReference type="EMBL" id="KAK3933861.1"/>
    </source>
</evidence>
<feature type="non-terminal residue" evidence="1">
    <location>
        <position position="1"/>
    </location>
</feature>
<dbReference type="EMBL" id="MU854056">
    <property type="protein sequence ID" value="KAK3933861.1"/>
    <property type="molecule type" value="Genomic_DNA"/>
</dbReference>